<sequence length="583" mass="62850">MTASRLLPIDRNTDLVTFTIRVNGEAVSRTVGVLSIVVSKEINRIPTARLTLADGDAAQSDFALSNQETFVPGNAIEIMAGYHSKEELIFRGVIIRHGIKIRNTYSQLLVECKDVAFRMTIGEKSRLFAESTDSAALETILADYPDLSATIEETVVEHQELVQYQCSDWDFMISRADANGLVCVVSDGTLAVTKPSVSEDAVATTLFGATILEFDAEIDARIQDKQVKTLAWDAASQELTEATAAEPDWTETGNLSSSQLADVTGLASHDYYHTGQLAPDELQSWADARLLRDRMAQARGRVKFQGMAAVLPGTVLELAGVGDRLNGKVYVSGVRHELSGGTWVCDAQFGMDPDWHTRQVDTARPPAEGLLPPIRGLHIGTVSHLEGDPAGENRIQVKFPTISTTGEGLWARVATLDAGNERGTFFLPEIGDEVVVGFLNNDPRFPVVLGMLNSSRKPPPVTAADENPEKAYVSREKLALRFNDEKKVITLETPGGRKVVLDDNKKKISLTDKSGNTISLSGSGIVIESAGELTIKAKKAIKVEGTMDVSLKAGTNFKAEGTAGAELSTSAIAVLKGSLVQIN</sequence>
<dbReference type="EMBL" id="BAABHB010000002">
    <property type="protein sequence ID" value="GAA4400459.1"/>
    <property type="molecule type" value="Genomic_DNA"/>
</dbReference>
<comment type="caution">
    <text evidence="2">The sequence shown here is derived from an EMBL/GenBank/DDBJ whole genome shotgun (WGS) entry which is preliminary data.</text>
</comment>
<dbReference type="InterPro" id="IPR006531">
    <property type="entry name" value="Gp5/Vgr_OB"/>
</dbReference>
<reference evidence="3" key="1">
    <citation type="journal article" date="2019" name="Int. J. Syst. Evol. Microbiol.">
        <title>The Global Catalogue of Microorganisms (GCM) 10K type strain sequencing project: providing services to taxonomists for standard genome sequencing and annotation.</title>
        <authorList>
            <consortium name="The Broad Institute Genomics Platform"/>
            <consortium name="The Broad Institute Genome Sequencing Center for Infectious Disease"/>
            <person name="Wu L."/>
            <person name="Ma J."/>
        </authorList>
    </citation>
    <scope>NUCLEOTIDE SEQUENCE [LARGE SCALE GENOMIC DNA]</scope>
    <source>
        <strain evidence="3">JCM 17925</strain>
    </source>
</reference>
<dbReference type="SUPFAM" id="SSF69279">
    <property type="entry name" value="Phage tail proteins"/>
    <property type="match status" value="1"/>
</dbReference>
<dbReference type="SUPFAM" id="SSF69255">
    <property type="entry name" value="gp5 N-terminal domain-like"/>
    <property type="match status" value="1"/>
</dbReference>
<feature type="domain" description="Gp5/Type VI secretion system Vgr protein OB-fold" evidence="1">
    <location>
        <begin position="379"/>
        <end position="452"/>
    </location>
</feature>
<dbReference type="Gene3D" id="2.30.110.50">
    <property type="match status" value="1"/>
</dbReference>
<dbReference type="Gene3D" id="2.40.50.230">
    <property type="entry name" value="Gp5 N-terminal domain"/>
    <property type="match status" value="1"/>
</dbReference>
<dbReference type="Gene3D" id="3.55.50.10">
    <property type="entry name" value="Baseplate protein-like domains"/>
    <property type="match status" value="1"/>
</dbReference>
<dbReference type="NCBIfam" id="TIGR01646">
    <property type="entry name" value="vgr_GE"/>
    <property type="match status" value="1"/>
</dbReference>
<accession>A0ABP8K6D2</accession>
<dbReference type="Pfam" id="PF04717">
    <property type="entry name" value="Phage_base_V"/>
    <property type="match status" value="1"/>
</dbReference>
<dbReference type="RefSeq" id="WP_345265287.1">
    <property type="nucleotide sequence ID" value="NZ_BAABHB010000002.1"/>
</dbReference>
<gene>
    <name evidence="2" type="ORF">GCM10023187_13670</name>
</gene>
<protein>
    <recommendedName>
        <fullName evidence="1">Gp5/Type VI secretion system Vgr protein OB-fold domain-containing protein</fullName>
    </recommendedName>
</protein>
<organism evidence="2 3">
    <name type="scientific">Nibrella viscosa</name>
    <dbReference type="NCBI Taxonomy" id="1084524"/>
    <lineage>
        <taxon>Bacteria</taxon>
        <taxon>Pseudomonadati</taxon>
        <taxon>Bacteroidota</taxon>
        <taxon>Cytophagia</taxon>
        <taxon>Cytophagales</taxon>
        <taxon>Spirosomataceae</taxon>
        <taxon>Nibrella</taxon>
    </lineage>
</organism>
<dbReference type="InterPro" id="IPR006533">
    <property type="entry name" value="T6SS_Vgr_RhsGE"/>
</dbReference>
<dbReference type="Proteomes" id="UP001500936">
    <property type="component" value="Unassembled WGS sequence"/>
</dbReference>
<evidence type="ECO:0000313" key="2">
    <source>
        <dbReference type="EMBL" id="GAA4400459.1"/>
    </source>
</evidence>
<evidence type="ECO:0000259" key="1">
    <source>
        <dbReference type="Pfam" id="PF04717"/>
    </source>
</evidence>
<dbReference type="InterPro" id="IPR037026">
    <property type="entry name" value="Vgr_OB-fold_dom_sf"/>
</dbReference>
<keyword evidence="3" id="KW-1185">Reference proteome</keyword>
<evidence type="ECO:0000313" key="3">
    <source>
        <dbReference type="Proteomes" id="UP001500936"/>
    </source>
</evidence>
<name>A0ABP8K6D2_9BACT</name>
<dbReference type="Gene3D" id="4.10.220.110">
    <property type="match status" value="1"/>
</dbReference>
<proteinExistence type="predicted"/>